<proteinExistence type="predicted"/>
<dbReference type="Gene3D" id="3.10.28.10">
    <property type="entry name" value="Homing endonucleases"/>
    <property type="match status" value="1"/>
</dbReference>
<organism evidence="1">
    <name type="scientific">marine sediment metagenome</name>
    <dbReference type="NCBI Taxonomy" id="412755"/>
    <lineage>
        <taxon>unclassified sequences</taxon>
        <taxon>metagenomes</taxon>
        <taxon>ecological metagenomes</taxon>
    </lineage>
</organism>
<protein>
    <recommendedName>
        <fullName evidence="2">Homing endonuclease LAGLIDADG domain-containing protein</fullName>
    </recommendedName>
</protein>
<evidence type="ECO:0000313" key="1">
    <source>
        <dbReference type="EMBL" id="KKL78452.1"/>
    </source>
</evidence>
<sequence>MRLKREHSQARSATLKRGWSQRNLALGLCRACRRPRAVLLSGHVLSRCEFHRGRQHVVQPFYGYSPPKGLLSLSAFSNLAVPDLAYAAGLIEGEGCIMPNSGKRSNRISWRPYCRVSVAMTDEEPIKWLYELFGGNMRPRPTKNPRHKDQFHWEVGGRRAGAVMAVLLRFFQTTRRKHAAALVVKISSITGWWKSSAHSGKNPPEIRQLLRKLSEEAGAWRNDRGIPRR</sequence>
<dbReference type="AlphaFoldDB" id="A0A0F9HTJ5"/>
<accession>A0A0F9HTJ5</accession>
<gene>
    <name evidence="1" type="ORF">LCGC14_2024720</name>
</gene>
<dbReference type="InterPro" id="IPR027434">
    <property type="entry name" value="Homing_endonucl"/>
</dbReference>
<dbReference type="EMBL" id="LAZR01023450">
    <property type="protein sequence ID" value="KKL78452.1"/>
    <property type="molecule type" value="Genomic_DNA"/>
</dbReference>
<name>A0A0F9HTJ5_9ZZZZ</name>
<reference evidence="1" key="1">
    <citation type="journal article" date="2015" name="Nature">
        <title>Complex archaea that bridge the gap between prokaryotes and eukaryotes.</title>
        <authorList>
            <person name="Spang A."/>
            <person name="Saw J.H."/>
            <person name="Jorgensen S.L."/>
            <person name="Zaremba-Niedzwiedzka K."/>
            <person name="Martijn J."/>
            <person name="Lind A.E."/>
            <person name="van Eijk R."/>
            <person name="Schleper C."/>
            <person name="Guy L."/>
            <person name="Ettema T.J."/>
        </authorList>
    </citation>
    <scope>NUCLEOTIDE SEQUENCE</scope>
</reference>
<comment type="caution">
    <text evidence="1">The sequence shown here is derived from an EMBL/GenBank/DDBJ whole genome shotgun (WGS) entry which is preliminary data.</text>
</comment>
<dbReference type="SUPFAM" id="SSF55608">
    <property type="entry name" value="Homing endonucleases"/>
    <property type="match status" value="1"/>
</dbReference>
<evidence type="ECO:0008006" key="2">
    <source>
        <dbReference type="Google" id="ProtNLM"/>
    </source>
</evidence>